<dbReference type="GO" id="GO:0000139">
    <property type="term" value="C:Golgi membrane"/>
    <property type="evidence" value="ECO:0007669"/>
    <property type="project" value="UniProtKB-SubCell"/>
</dbReference>
<dbReference type="EMBL" id="HACA01005146">
    <property type="protein sequence ID" value="CDW22507.1"/>
    <property type="molecule type" value="Transcribed_RNA"/>
</dbReference>
<evidence type="ECO:0000256" key="1">
    <source>
        <dbReference type="ARBA" id="ARBA00004198"/>
    </source>
</evidence>
<comment type="similarity">
    <text evidence="4">Belongs to the synaptobrevin family.</text>
</comment>
<evidence type="ECO:0000256" key="9">
    <source>
        <dbReference type="ARBA" id="ARBA00023288"/>
    </source>
</evidence>
<dbReference type="PROSITE" id="PS00417">
    <property type="entry name" value="SYNAPTOBREVIN"/>
    <property type="match status" value="1"/>
</dbReference>
<organism evidence="17">
    <name type="scientific">Lepeophtheirus salmonis</name>
    <name type="common">Salmon louse</name>
    <name type="synonym">Caligus salmonis</name>
    <dbReference type="NCBI Taxonomy" id="72036"/>
    <lineage>
        <taxon>Eukaryota</taxon>
        <taxon>Metazoa</taxon>
        <taxon>Ecdysozoa</taxon>
        <taxon>Arthropoda</taxon>
        <taxon>Crustacea</taxon>
        <taxon>Multicrustacea</taxon>
        <taxon>Hexanauplia</taxon>
        <taxon>Copepoda</taxon>
        <taxon>Siphonostomatoida</taxon>
        <taxon>Caligidae</taxon>
        <taxon>Lepeophtheirus</taxon>
    </lineage>
</organism>
<dbReference type="PROSITE" id="PS50892">
    <property type="entry name" value="V_SNARE"/>
    <property type="match status" value="1"/>
</dbReference>
<dbReference type="GO" id="GO:0005484">
    <property type="term" value="F:SNAP receptor activity"/>
    <property type="evidence" value="ECO:0007669"/>
    <property type="project" value="TreeGrafter"/>
</dbReference>
<keyword evidence="5" id="KW-1003">Cell membrane</keyword>
<evidence type="ECO:0000313" key="17">
    <source>
        <dbReference type="EMBL" id="CDW22507.1"/>
    </source>
</evidence>
<dbReference type="Pfam" id="PF13774">
    <property type="entry name" value="Longin"/>
    <property type="match status" value="1"/>
</dbReference>
<evidence type="ECO:0000256" key="3">
    <source>
        <dbReference type="ARBA" id="ARBA00004444"/>
    </source>
</evidence>
<comment type="subcellular location">
    <subcellularLocation>
        <location evidence="2">Cell membrane</location>
        <topology evidence="2">Lipid-anchor</topology>
        <orientation evidence="2">Cytoplasmic side</orientation>
    </subcellularLocation>
    <subcellularLocation>
        <location evidence="12">Cytoplasmic vesicle membrane</location>
        <topology evidence="12">Lipid-anchor</topology>
        <orientation evidence="12">Cytoplasmic side</orientation>
    </subcellularLocation>
    <subcellularLocation>
        <location evidence="3">Golgi apparatus membrane</location>
        <topology evidence="3">Lipid-anchor</topology>
        <orientation evidence="3">Cytoplasmic side</orientation>
    </subcellularLocation>
    <subcellularLocation>
        <location evidence="1">Golgi apparatus</location>
        <location evidence="1">trans-Golgi network membrane</location>
    </subcellularLocation>
</comment>
<dbReference type="SUPFAM" id="SSF64356">
    <property type="entry name" value="SNARE-like"/>
    <property type="match status" value="1"/>
</dbReference>
<feature type="domain" description="Longin" evidence="15">
    <location>
        <begin position="1"/>
        <end position="128"/>
    </location>
</feature>
<protein>
    <submittedName>
        <fullName evidence="17">Synaptobrevin homolog YKT6like [Apis florea]</fullName>
    </submittedName>
</protein>
<dbReference type="GO" id="GO:0030659">
    <property type="term" value="C:cytoplasmic vesicle membrane"/>
    <property type="evidence" value="ECO:0007669"/>
    <property type="project" value="UniProtKB-SubCell"/>
</dbReference>
<keyword evidence="8" id="KW-0564">Palmitate</keyword>
<proteinExistence type="inferred from homology"/>
<evidence type="ECO:0000256" key="14">
    <source>
        <dbReference type="SAM" id="SignalP"/>
    </source>
</evidence>
<comment type="function">
    <text evidence="11">Vesicular soluble NSF attachment protein receptor (v-SNARE) mediating vesicle docking and fusion to a specific acceptor cellular compartment. Functions in endoplasmic reticulum to Golgi transport; as part of a SNARE complex composed of GOSR1, GOSR2 and STX5. Functions in early/recycling endosome to TGN transport; as part of a SNARE complex composed of BET1L, GOSR1 and STX5. Has a S-palmitoyl transferase activity.</text>
</comment>
<dbReference type="CDD" id="cd14824">
    <property type="entry name" value="Longin"/>
    <property type="match status" value="1"/>
</dbReference>
<keyword evidence="9" id="KW-0449">Lipoprotein</keyword>
<keyword evidence="7" id="KW-0472">Membrane</keyword>
<name>A0A0K2TAB5_LEPSM</name>
<dbReference type="InterPro" id="IPR045848">
    <property type="entry name" value="R-SNARE_YKT6"/>
</dbReference>
<evidence type="ECO:0000256" key="11">
    <source>
        <dbReference type="ARBA" id="ARBA00025256"/>
    </source>
</evidence>
<feature type="signal peptide" evidence="14">
    <location>
        <begin position="1"/>
        <end position="16"/>
    </location>
</feature>
<dbReference type="CDD" id="cd15867">
    <property type="entry name" value="R-SNARE_YKT6"/>
    <property type="match status" value="1"/>
</dbReference>
<keyword evidence="6" id="KW-0488">Methylation</keyword>
<evidence type="ECO:0000256" key="4">
    <source>
        <dbReference type="ARBA" id="ARBA00008025"/>
    </source>
</evidence>
<dbReference type="PROSITE" id="PS50859">
    <property type="entry name" value="LONGIN"/>
    <property type="match status" value="1"/>
</dbReference>
<feature type="domain" description="V-SNARE coiled-coil homology" evidence="16">
    <location>
        <begin position="139"/>
        <end position="200"/>
    </location>
</feature>
<evidence type="ECO:0000256" key="10">
    <source>
        <dbReference type="ARBA" id="ARBA00023289"/>
    </source>
</evidence>
<evidence type="ECO:0000256" key="7">
    <source>
        <dbReference type="ARBA" id="ARBA00023136"/>
    </source>
</evidence>
<accession>A0A0K2TAB5</accession>
<dbReference type="SMART" id="SM01270">
    <property type="entry name" value="Longin"/>
    <property type="match status" value="1"/>
</dbReference>
<dbReference type="Pfam" id="PF00957">
    <property type="entry name" value="Synaptobrevin"/>
    <property type="match status" value="1"/>
</dbReference>
<dbReference type="PANTHER" id="PTHR45806:SF1">
    <property type="entry name" value="SYNAPTOBREVIN HOMOLOG YKT6"/>
    <property type="match status" value="1"/>
</dbReference>
<dbReference type="AlphaFoldDB" id="A0A0K2TAB5"/>
<dbReference type="InterPro" id="IPR010908">
    <property type="entry name" value="Longin_dom"/>
</dbReference>
<dbReference type="Gene3D" id="3.30.450.50">
    <property type="entry name" value="Longin domain"/>
    <property type="match status" value="1"/>
</dbReference>
<evidence type="ECO:0000256" key="12">
    <source>
        <dbReference type="ARBA" id="ARBA00025701"/>
    </source>
</evidence>
<evidence type="ECO:0000259" key="16">
    <source>
        <dbReference type="PROSITE" id="PS50892"/>
    </source>
</evidence>
<reference evidence="17" key="1">
    <citation type="submission" date="2014-05" db="EMBL/GenBank/DDBJ databases">
        <authorList>
            <person name="Chronopoulou M."/>
        </authorList>
    </citation>
    <scope>NUCLEOTIDE SEQUENCE</scope>
    <source>
        <tissue evidence="17">Whole organism</tissue>
    </source>
</reference>
<dbReference type="OrthoDB" id="27923at2759"/>
<evidence type="ECO:0000256" key="5">
    <source>
        <dbReference type="ARBA" id="ARBA00022475"/>
    </source>
</evidence>
<dbReference type="SUPFAM" id="SSF58038">
    <property type="entry name" value="SNARE fusion complex"/>
    <property type="match status" value="1"/>
</dbReference>
<evidence type="ECO:0000256" key="13">
    <source>
        <dbReference type="PROSITE-ProRule" id="PRU00290"/>
    </source>
</evidence>
<dbReference type="GO" id="GO:0005886">
    <property type="term" value="C:plasma membrane"/>
    <property type="evidence" value="ECO:0007669"/>
    <property type="project" value="UniProtKB-SubCell"/>
</dbReference>
<dbReference type="InterPro" id="IPR001388">
    <property type="entry name" value="Synaptobrevin-like"/>
</dbReference>
<evidence type="ECO:0000256" key="8">
    <source>
        <dbReference type="ARBA" id="ARBA00023139"/>
    </source>
</evidence>
<keyword evidence="10" id="KW-0636">Prenylation</keyword>
<dbReference type="GO" id="GO:0006888">
    <property type="term" value="P:endoplasmic reticulum to Golgi vesicle-mediated transport"/>
    <property type="evidence" value="ECO:0007669"/>
    <property type="project" value="TreeGrafter"/>
</dbReference>
<evidence type="ECO:0000256" key="2">
    <source>
        <dbReference type="ARBA" id="ARBA00004342"/>
    </source>
</evidence>
<evidence type="ECO:0000259" key="15">
    <source>
        <dbReference type="PROSITE" id="PS50859"/>
    </source>
</evidence>
<keyword evidence="13" id="KW-0175">Coiled coil</keyword>
<sequence length="200" mass="22716">MMTRLFSLLVLYKADSADVLKSAYDLSSFSFFQRSSVQEFITFTSKILAERTSNNSRQSVKEAEYMCHVFVREDGLTAVCLSDYEYPTRVAHTLLTKILEDFSAQVPRSEWSGRKEVSGFNGPLDVHLKKFQVPEQADSMSRLQNELDETKIILHGTIESVLDRGEKLDDLIQKSEGLSMHSKAFYKSARKTNSCCSSWG</sequence>
<dbReference type="PANTHER" id="PTHR45806">
    <property type="entry name" value="SYNAPTOBREVIN HOMOLOG YKT6"/>
    <property type="match status" value="1"/>
</dbReference>
<dbReference type="Gene3D" id="1.20.5.110">
    <property type="match status" value="1"/>
</dbReference>
<keyword evidence="14" id="KW-0732">Signal</keyword>
<evidence type="ECO:0000256" key="6">
    <source>
        <dbReference type="ARBA" id="ARBA00022481"/>
    </source>
</evidence>
<dbReference type="InterPro" id="IPR042855">
    <property type="entry name" value="V_SNARE_CC"/>
</dbReference>
<dbReference type="InterPro" id="IPR011012">
    <property type="entry name" value="Longin-like_dom_sf"/>
</dbReference>
<feature type="chain" id="PRO_5005487600" evidence="14">
    <location>
        <begin position="17"/>
        <end position="200"/>
    </location>
</feature>